<dbReference type="HOGENOM" id="CLU_2375818_0_0_1"/>
<accession>M1VF15</accession>
<dbReference type="AlphaFoldDB" id="M1VF15"/>
<feature type="region of interest" description="Disordered" evidence="5">
    <location>
        <begin position="1"/>
        <end position="37"/>
    </location>
</feature>
<dbReference type="PANTHER" id="PTHR11384:SF59">
    <property type="entry name" value="LYSOSOMAL COBALAMIN TRANSPORTER ABCD4"/>
    <property type="match status" value="1"/>
</dbReference>
<keyword evidence="4" id="KW-0472">Membrane</keyword>
<dbReference type="OrthoDB" id="6500128at2759"/>
<keyword evidence="1" id="KW-0813">Transport</keyword>
<gene>
    <name evidence="6" type="ORF">CYME_CMO191C</name>
</gene>
<evidence type="ECO:0000256" key="4">
    <source>
        <dbReference type="ARBA" id="ARBA00023136"/>
    </source>
</evidence>
<dbReference type="STRING" id="280699.M1VF15"/>
<dbReference type="GeneID" id="16995656"/>
<dbReference type="EMBL" id="AP006497">
    <property type="protein sequence ID" value="BAM81547.1"/>
    <property type="molecule type" value="Genomic_DNA"/>
</dbReference>
<evidence type="ECO:0008006" key="8">
    <source>
        <dbReference type="Google" id="ProtNLM"/>
    </source>
</evidence>
<dbReference type="KEGG" id="cme:CYME_CMO191C"/>
<sequence length="95" mass="10210">MHRHARSCSAGEPGAFALPPGAHATRRVGGSARPTPEASQSYLLRLEHVHLSIPGSERLLLRDLTLHVHRGEHTLIEAPSGAGKSALVRALRGNW</sequence>
<reference evidence="6 7" key="2">
    <citation type="journal article" date="2007" name="BMC Biol.">
        <title>A 100%-complete sequence reveals unusually simple genomic features in the hot-spring red alga Cyanidioschyzon merolae.</title>
        <authorList>
            <person name="Nozaki H."/>
            <person name="Takano H."/>
            <person name="Misumi O."/>
            <person name="Terasawa K."/>
            <person name="Matsuzaki M."/>
            <person name="Maruyama S."/>
            <person name="Nishida K."/>
            <person name="Yagisawa F."/>
            <person name="Yoshida Y."/>
            <person name="Fujiwara T."/>
            <person name="Takio S."/>
            <person name="Tamura K."/>
            <person name="Chung S.J."/>
            <person name="Nakamura S."/>
            <person name="Kuroiwa H."/>
            <person name="Tanaka K."/>
            <person name="Sato N."/>
            <person name="Kuroiwa T."/>
        </authorList>
    </citation>
    <scope>NUCLEOTIDE SEQUENCE [LARGE SCALE GENOMIC DNA]</scope>
    <source>
        <strain evidence="6 7">10D</strain>
    </source>
</reference>
<dbReference type="PANTHER" id="PTHR11384">
    <property type="entry name" value="ATP-BINDING CASSETTE, SUB-FAMILY D MEMBER"/>
    <property type="match status" value="1"/>
</dbReference>
<organism evidence="6 7">
    <name type="scientific">Cyanidioschyzon merolae (strain NIES-3377 / 10D)</name>
    <name type="common">Unicellular red alga</name>
    <dbReference type="NCBI Taxonomy" id="280699"/>
    <lineage>
        <taxon>Eukaryota</taxon>
        <taxon>Rhodophyta</taxon>
        <taxon>Bangiophyceae</taxon>
        <taxon>Cyanidiales</taxon>
        <taxon>Cyanidiaceae</taxon>
        <taxon>Cyanidioschyzon</taxon>
    </lineage>
</organism>
<keyword evidence="7" id="KW-1185">Reference proteome</keyword>
<evidence type="ECO:0000256" key="3">
    <source>
        <dbReference type="ARBA" id="ARBA00022989"/>
    </source>
</evidence>
<evidence type="ECO:0000313" key="6">
    <source>
        <dbReference type="EMBL" id="BAM81547.1"/>
    </source>
</evidence>
<protein>
    <recommendedName>
        <fullName evidence="8">ATP-binding cassette domain-containing protein</fullName>
    </recommendedName>
</protein>
<keyword evidence="3" id="KW-1133">Transmembrane helix</keyword>
<name>M1VF15_CYAM1</name>
<evidence type="ECO:0000256" key="5">
    <source>
        <dbReference type="SAM" id="MobiDB-lite"/>
    </source>
</evidence>
<dbReference type="SUPFAM" id="SSF52540">
    <property type="entry name" value="P-loop containing nucleoside triphosphate hydrolases"/>
    <property type="match status" value="1"/>
</dbReference>
<dbReference type="Gramene" id="CMO191CT">
    <property type="protein sequence ID" value="CMO191CT"/>
    <property type="gene ID" value="CMO191C"/>
</dbReference>
<dbReference type="InterPro" id="IPR027417">
    <property type="entry name" value="P-loop_NTPase"/>
</dbReference>
<evidence type="ECO:0000313" key="7">
    <source>
        <dbReference type="Proteomes" id="UP000007014"/>
    </source>
</evidence>
<reference evidence="6 7" key="1">
    <citation type="journal article" date="2004" name="Nature">
        <title>Genome sequence of the ultrasmall unicellular red alga Cyanidioschyzon merolae 10D.</title>
        <authorList>
            <person name="Matsuzaki M."/>
            <person name="Misumi O."/>
            <person name="Shin-i T."/>
            <person name="Maruyama S."/>
            <person name="Takahara M."/>
            <person name="Miyagishima S."/>
            <person name="Mori T."/>
            <person name="Nishida K."/>
            <person name="Yagisawa F."/>
            <person name="Nishida K."/>
            <person name="Yoshida Y."/>
            <person name="Nishimura Y."/>
            <person name="Nakao S."/>
            <person name="Kobayashi T."/>
            <person name="Momoyama Y."/>
            <person name="Higashiyama T."/>
            <person name="Minoda A."/>
            <person name="Sano M."/>
            <person name="Nomoto H."/>
            <person name="Oishi K."/>
            <person name="Hayashi H."/>
            <person name="Ohta F."/>
            <person name="Nishizaka S."/>
            <person name="Haga S."/>
            <person name="Miura S."/>
            <person name="Morishita T."/>
            <person name="Kabeya Y."/>
            <person name="Terasawa K."/>
            <person name="Suzuki Y."/>
            <person name="Ishii Y."/>
            <person name="Asakawa S."/>
            <person name="Takano H."/>
            <person name="Ohta N."/>
            <person name="Kuroiwa H."/>
            <person name="Tanaka K."/>
            <person name="Shimizu N."/>
            <person name="Sugano S."/>
            <person name="Sato N."/>
            <person name="Nozaki H."/>
            <person name="Ogasawara N."/>
            <person name="Kohara Y."/>
            <person name="Kuroiwa T."/>
        </authorList>
    </citation>
    <scope>NUCLEOTIDE SEQUENCE [LARGE SCALE GENOMIC DNA]</scope>
    <source>
        <strain evidence="6 7">10D</strain>
    </source>
</reference>
<proteinExistence type="predicted"/>
<keyword evidence="2" id="KW-0812">Transmembrane</keyword>
<evidence type="ECO:0000256" key="2">
    <source>
        <dbReference type="ARBA" id="ARBA00022692"/>
    </source>
</evidence>
<dbReference type="Proteomes" id="UP000007014">
    <property type="component" value="Chromosome 15"/>
</dbReference>
<dbReference type="RefSeq" id="XP_005537583.1">
    <property type="nucleotide sequence ID" value="XM_005537526.1"/>
</dbReference>
<dbReference type="InterPro" id="IPR050835">
    <property type="entry name" value="ABC_transporter_sub-D"/>
</dbReference>
<evidence type="ECO:0000256" key="1">
    <source>
        <dbReference type="ARBA" id="ARBA00022448"/>
    </source>
</evidence>
<dbReference type="Gene3D" id="3.40.50.300">
    <property type="entry name" value="P-loop containing nucleotide triphosphate hydrolases"/>
    <property type="match status" value="1"/>
</dbReference>